<dbReference type="Proteomes" id="UP000004662">
    <property type="component" value="Chromosome"/>
</dbReference>
<protein>
    <submittedName>
        <fullName evidence="1">Uncharacterized protein</fullName>
    </submittedName>
</protein>
<dbReference type="STRING" id="694327.DFW101_3498"/>
<keyword evidence="2" id="KW-1185">Reference proteome</keyword>
<dbReference type="RefSeq" id="WP_009182818.1">
    <property type="nucleotide sequence ID" value="NZ_CM001368.1"/>
</dbReference>
<gene>
    <name evidence="1" type="ORF">DFW101_3498</name>
</gene>
<reference evidence="2" key="1">
    <citation type="journal article" date="2015" name="Genome Announc.">
        <title>High-Quality Draft Genome Sequence of Desulfovibrio carbinoliphilus FW-101-2B, an Organic Acid-Oxidizing Sulfate-Reducing Bacterium Isolated from Uranium(VI)-Contaminated Groundwater.</title>
        <authorList>
            <person name="Ramsay B.D."/>
            <person name="Hwang C."/>
            <person name="Woo H.L."/>
            <person name="Carroll S.L."/>
            <person name="Lucas S."/>
            <person name="Han J."/>
            <person name="Lapidus A.L."/>
            <person name="Cheng J.F."/>
            <person name="Goodwin L.A."/>
            <person name="Pitluck S."/>
            <person name="Peters L."/>
            <person name="Chertkov O."/>
            <person name="Held B."/>
            <person name="Detter J.C."/>
            <person name="Han C.S."/>
            <person name="Tapia R."/>
            <person name="Land M.L."/>
            <person name="Hauser L.J."/>
            <person name="Kyrpides N.C."/>
            <person name="Ivanova N.N."/>
            <person name="Mikhailova N."/>
            <person name="Pagani I."/>
            <person name="Woyke T."/>
            <person name="Arkin A.P."/>
            <person name="Dehal P."/>
            <person name="Chivian D."/>
            <person name="Criddle C.S."/>
            <person name="Wu W."/>
            <person name="Chakraborty R."/>
            <person name="Hazen T.C."/>
            <person name="Fields M.W."/>
        </authorList>
    </citation>
    <scope>NUCLEOTIDE SEQUENCE [LARGE SCALE GENOMIC DNA]</scope>
    <source>
        <strain evidence="2">FW-101-2B</strain>
    </source>
</reference>
<dbReference type="AlphaFoldDB" id="G7QC48"/>
<organism evidence="1 2">
    <name type="scientific">Solidesulfovibrio carbinoliphilus subsp. oakridgensis</name>
    <dbReference type="NCBI Taxonomy" id="694327"/>
    <lineage>
        <taxon>Bacteria</taxon>
        <taxon>Pseudomonadati</taxon>
        <taxon>Thermodesulfobacteriota</taxon>
        <taxon>Desulfovibrionia</taxon>
        <taxon>Desulfovibrionales</taxon>
        <taxon>Desulfovibrionaceae</taxon>
        <taxon>Solidesulfovibrio</taxon>
    </lineage>
</organism>
<name>G7QC48_9BACT</name>
<dbReference type="eggNOG" id="ENOG5032NP6">
    <property type="taxonomic scope" value="Bacteria"/>
</dbReference>
<dbReference type="EMBL" id="CM001368">
    <property type="protein sequence ID" value="EHJ49494.1"/>
    <property type="molecule type" value="Genomic_DNA"/>
</dbReference>
<dbReference type="HOGENOM" id="CLU_1188432_0_0_7"/>
<sequence>MALRAEFLKAVNSAVVLGTFSGDPAVVKGLNSLTMPVESRDLLTFSTFGVDFQTQEVGEGKRSAAAFSGYTILGDEEGQNALEAAMVAQTKLKDVRFYFDSVTMHFRALDLANDPDGFFQVSKAGPDGAAGKNDSYKFSGEMPCGGAIKTFAYHVTASDIAFVATGSKITSTTTDFEAAGFKAGRTIIIDTGTNKGYAKITTVSENEIVISTLTTVTGNTVATGVAVMDAAAGATTLHASTY</sequence>
<accession>G7QC48</accession>
<evidence type="ECO:0000313" key="1">
    <source>
        <dbReference type="EMBL" id="EHJ49494.1"/>
    </source>
</evidence>
<evidence type="ECO:0000313" key="2">
    <source>
        <dbReference type="Proteomes" id="UP000004662"/>
    </source>
</evidence>
<proteinExistence type="predicted"/>